<evidence type="ECO:0000256" key="1">
    <source>
        <dbReference type="ARBA" id="ARBA00005662"/>
    </source>
</evidence>
<evidence type="ECO:0000259" key="7">
    <source>
        <dbReference type="PROSITE" id="PS51160"/>
    </source>
</evidence>
<dbReference type="SUPFAM" id="SSF54975">
    <property type="entry name" value="Acylphosphatase/BLUF domain-like"/>
    <property type="match status" value="1"/>
</dbReference>
<dbReference type="InterPro" id="IPR029052">
    <property type="entry name" value="Metallo-depent_PP-like"/>
</dbReference>
<dbReference type="EMBL" id="JAAGOA010000029">
    <property type="protein sequence ID" value="NEE04096.1"/>
    <property type="molecule type" value="Genomic_DNA"/>
</dbReference>
<dbReference type="InterPro" id="IPR019079">
    <property type="entry name" value="Capsule_synth_CapA"/>
</dbReference>
<dbReference type="Pfam" id="PF02786">
    <property type="entry name" value="CPSase_L_D2"/>
    <property type="match status" value="1"/>
</dbReference>
<dbReference type="InterPro" id="IPR011761">
    <property type="entry name" value="ATP-grasp"/>
</dbReference>
<dbReference type="GO" id="GO:0046872">
    <property type="term" value="F:metal ion binding"/>
    <property type="evidence" value="ECO:0007669"/>
    <property type="project" value="InterPro"/>
</dbReference>
<keyword evidence="2" id="KW-0547">Nucleotide-binding</keyword>
<dbReference type="SMART" id="SM00854">
    <property type="entry name" value="PGA_cap"/>
    <property type="match status" value="1"/>
</dbReference>
<dbReference type="Pfam" id="PF09587">
    <property type="entry name" value="PGA_cap"/>
    <property type="match status" value="1"/>
</dbReference>
<dbReference type="GO" id="GO:0005524">
    <property type="term" value="F:ATP binding"/>
    <property type="evidence" value="ECO:0007669"/>
    <property type="project" value="UniProtKB-UniRule"/>
</dbReference>
<dbReference type="Proteomes" id="UP000475214">
    <property type="component" value="Unassembled WGS sequence"/>
</dbReference>
<evidence type="ECO:0000256" key="2">
    <source>
        <dbReference type="PROSITE-ProRule" id="PRU00409"/>
    </source>
</evidence>
<dbReference type="InterPro" id="IPR036046">
    <property type="entry name" value="Acylphosphatase-like_dom_sf"/>
</dbReference>
<dbReference type="Gene3D" id="3.30.470.20">
    <property type="entry name" value="ATP-grasp fold, B domain"/>
    <property type="match status" value="4"/>
</dbReference>
<dbReference type="GO" id="GO:0003998">
    <property type="term" value="F:acylphosphatase activity"/>
    <property type="evidence" value="ECO:0007669"/>
    <property type="project" value="UniProtKB-EC"/>
</dbReference>
<evidence type="ECO:0000256" key="3">
    <source>
        <dbReference type="PROSITE-ProRule" id="PRU00520"/>
    </source>
</evidence>
<dbReference type="InterPro" id="IPR001792">
    <property type="entry name" value="Acylphosphatase-like_dom"/>
</dbReference>
<comment type="catalytic activity">
    <reaction evidence="3">
        <text>an acyl phosphate + H2O = a carboxylate + phosphate + H(+)</text>
        <dbReference type="Rhea" id="RHEA:14965"/>
        <dbReference type="ChEBI" id="CHEBI:15377"/>
        <dbReference type="ChEBI" id="CHEBI:15378"/>
        <dbReference type="ChEBI" id="CHEBI:29067"/>
        <dbReference type="ChEBI" id="CHEBI:43474"/>
        <dbReference type="ChEBI" id="CHEBI:59918"/>
        <dbReference type="EC" id="3.6.1.7"/>
    </reaction>
</comment>
<dbReference type="SUPFAM" id="SSF56059">
    <property type="entry name" value="Glutathione synthetase ATP-binding domain-like"/>
    <property type="match status" value="2"/>
</dbReference>
<organism evidence="8 9">
    <name type="scientific">Phytoactinopolyspora halotolerans</name>
    <dbReference type="NCBI Taxonomy" id="1981512"/>
    <lineage>
        <taxon>Bacteria</taxon>
        <taxon>Bacillati</taxon>
        <taxon>Actinomycetota</taxon>
        <taxon>Actinomycetes</taxon>
        <taxon>Jiangellales</taxon>
        <taxon>Jiangellaceae</taxon>
        <taxon>Phytoactinopolyspora</taxon>
    </lineage>
</organism>
<keyword evidence="3" id="KW-0378">Hydrolase</keyword>
<dbReference type="Gene3D" id="3.60.21.10">
    <property type="match status" value="1"/>
</dbReference>
<evidence type="ECO:0000256" key="5">
    <source>
        <dbReference type="SAM" id="MobiDB-lite"/>
    </source>
</evidence>
<sequence>MRLRADDETTAPAEVVAHVQGTIGDGAPVSVFGRVEWQSPRDDGHFTANAWAVTESLAERLVGGMLSLDDADTVGHLMRPVLADLNAVVKAEAEAERVAARLPRRALRTRARRSARYLLNLARRRPGAIQPERRVARLLGAEAVQTALTGMLRAASGETHGRSGAGGWFTGDLADFYEQHIARVNRYICVPAPAPPSMDGKAANTFEDVDVIGLLPKDGTKGHLLEREALRYGLDSLRFPNGTFLVSDDQGHQLNFKWGRSPIASGVSLSICSYKEATRRLLAKLDVPVPRGGVFSIDDVEKALDYADRIGYPVVCKPVAGLRGIGVVTNIRSRDELQAALELYTRSQLGNDDFVIEQYVRGSDYRIVVIGDDVVAAVLREPAAVVGDGAHTIADLVEYKNRVRALNPHLRSRRIQFSDAMRYQLAQANLSLGSVPAAGQKVVLANSANLSQGGDSFEVVHELHPSIREVALRAVRAIPGLGFCGLDMLLEDHRKPIDQQSATVIELNAHAAIGSAQYPMWGTPTPVAKLFFEECAREHGITLPAVRSDRLSVQVVVKGKVTKVSFRRWFRRRAVRFGVAGQIQNTARKEVTVHLDGPADAVAALVYLAILGPRKSGPTSVTTTHVPAFEGTGFRIVRRSRTGFSRKLLQNRLARRTLARLRRRLAITGKGTAPQARPNVDAAPITSKPTKDWRVEQPRSRFDVVFAGDTGFGENYQEEEERRGRGNVLKEHGYAYSFERVAPLLAGADVVVANLETPLTRLTHSPFEGIRPWLHRSDPIRGPQTLLSQNIGVVSLANNHTADYGEQGLLDTLRALDDHGIVAIGAGRDAQEAGAPFRARVRLTGADGSPVERQRLRVYSVFHGGRQFRDELKAYATPEQPGSAQLVVSSLAARIQRVKQRRPDEFVVVCPHWRRDYQWRSDRQARTAAQLVEAGADLVLGHGSHMLQEIEKVSGTWVVHGIGNFVFNSRGRYGKLGAPPYSLVARLTLSHGERTLRLYPIVTDNRRTGYQSRPVTAAEFTEVHTLLADRTNAPDDFRREFRAAEDDRGRYLEVRIEPADGREDGHRSGTVPINRRRTEGRHRPGATDRDDAGAAFGDGAGLDRRRDVSTQLIARELQRRGHAVTWLTRNYIVSDDGNGTRFGYIATDSHLTGAAGVRAARRKDVTRRLVADAGLAIARGAVFDPEHGQADAARLARELGRVVVKPVDGNMGRGVTVGVHGSAASEFGQAWREAAAITRRGVLVEEHVDGTEGRFLVVGGRCIAAIKRVAPYVVGNGQDSIEELIRQKNAERAQNPNLHKRLIQVDDHRMGVLREQGYDLAAIPAAGVRVALDLKGNISTGAESVDITDDVHPSFLDVAGRAAAAFPGLDVAGVDLIAHDFSQPATDGNYIVCEMNNRPGIGSHHFPVHGEPRDVAAAIVDLHINTARRDHTAPATVQTVTAQPATAQPATAQTADRPPRPQPAAPPVDGTGPTAGAGSAVPARPVSHLLETELVRRGFAVTRLTPDLLVADRDGERVAFSGTLSHRTGRAALKAASRPHLSRRLLAEAGLETAPEEADGDGTRFLVVGDECVAVSGDDEARGAVDLTDRADAGFARTAVRAVAAFPGLDVAEVVIAAHDISAPAAPGNHAVVTVDTRPDLVRYHRPAQGRARDVAAAIVDLHVHR</sequence>
<comment type="similarity">
    <text evidence="4">Belongs to the acylphosphatase family.</text>
</comment>
<feature type="compositionally biased region" description="Low complexity" evidence="5">
    <location>
        <begin position="1438"/>
        <end position="1456"/>
    </location>
</feature>
<comment type="caution">
    <text evidence="8">The sequence shown here is derived from an EMBL/GenBank/DDBJ whole genome shotgun (WGS) entry which is preliminary data.</text>
</comment>
<feature type="domain" description="ATP-grasp" evidence="6">
    <location>
        <begin position="1167"/>
        <end position="1424"/>
    </location>
</feature>
<dbReference type="PROSITE" id="PS50975">
    <property type="entry name" value="ATP_GRASP"/>
    <property type="match status" value="2"/>
</dbReference>
<feature type="domain" description="Acylphosphatase-like" evidence="7">
    <location>
        <begin position="552"/>
        <end position="638"/>
    </location>
</feature>
<protein>
    <recommendedName>
        <fullName evidence="3">acylphosphatase</fullName>
        <ecNumber evidence="3">3.6.1.7</ecNumber>
    </recommendedName>
</protein>
<feature type="region of interest" description="Disordered" evidence="5">
    <location>
        <begin position="1060"/>
        <end position="1100"/>
    </location>
</feature>
<reference evidence="8 9" key="1">
    <citation type="submission" date="2020-02" db="EMBL/GenBank/DDBJ databases">
        <authorList>
            <person name="Li X.-J."/>
            <person name="Han X.-M."/>
        </authorList>
    </citation>
    <scope>NUCLEOTIDE SEQUENCE [LARGE SCALE GENOMIC DNA]</scope>
    <source>
        <strain evidence="8 9">CCTCC AB 2017055</strain>
    </source>
</reference>
<name>A0A6L9SFR6_9ACTN</name>
<keyword evidence="2" id="KW-0067">ATP-binding</keyword>
<feature type="region of interest" description="Disordered" evidence="5">
    <location>
        <begin position="1438"/>
        <end position="1484"/>
    </location>
</feature>
<gene>
    <name evidence="8" type="ORF">G1H10_28395</name>
</gene>
<dbReference type="SUPFAM" id="SSF56300">
    <property type="entry name" value="Metallo-dependent phosphatases"/>
    <property type="match status" value="1"/>
</dbReference>
<dbReference type="PANTHER" id="PTHR33393">
    <property type="entry name" value="POLYGLUTAMINE SYNTHESIS ACCESSORY PROTEIN RV0574C-RELATED"/>
    <property type="match status" value="1"/>
</dbReference>
<dbReference type="Pfam" id="PF00708">
    <property type="entry name" value="Acylphosphatase"/>
    <property type="match status" value="1"/>
</dbReference>
<feature type="active site" evidence="3">
    <location>
        <position position="567"/>
    </location>
</feature>
<keyword evidence="9" id="KW-1185">Reference proteome</keyword>
<evidence type="ECO:0000259" key="6">
    <source>
        <dbReference type="PROSITE" id="PS50975"/>
    </source>
</evidence>
<dbReference type="EC" id="3.6.1.7" evidence="3"/>
<dbReference type="Gene3D" id="3.30.70.100">
    <property type="match status" value="1"/>
</dbReference>
<feature type="compositionally biased region" description="Basic and acidic residues" evidence="5">
    <location>
        <begin position="1081"/>
        <end position="1092"/>
    </location>
</feature>
<evidence type="ECO:0000313" key="8">
    <source>
        <dbReference type="EMBL" id="NEE04096.1"/>
    </source>
</evidence>
<evidence type="ECO:0000313" key="9">
    <source>
        <dbReference type="Proteomes" id="UP000475214"/>
    </source>
</evidence>
<dbReference type="InterPro" id="IPR005479">
    <property type="entry name" value="CPAse_ATP-bd"/>
</dbReference>
<evidence type="ECO:0000256" key="4">
    <source>
        <dbReference type="RuleBase" id="RU004168"/>
    </source>
</evidence>
<dbReference type="CDD" id="cd07381">
    <property type="entry name" value="MPP_CapA"/>
    <property type="match status" value="1"/>
</dbReference>
<feature type="active site" evidence="3">
    <location>
        <position position="585"/>
    </location>
</feature>
<feature type="domain" description="ATP-grasp" evidence="6">
    <location>
        <begin position="279"/>
        <end position="536"/>
    </location>
</feature>
<dbReference type="RefSeq" id="WP_163744338.1">
    <property type="nucleotide sequence ID" value="NZ_JAAGOA010000029.1"/>
</dbReference>
<dbReference type="PANTHER" id="PTHR33393:SF13">
    <property type="entry name" value="PGA BIOSYNTHESIS PROTEIN CAPA"/>
    <property type="match status" value="1"/>
</dbReference>
<dbReference type="InterPro" id="IPR052169">
    <property type="entry name" value="CW_Biosynth-Accessory"/>
</dbReference>
<proteinExistence type="inferred from homology"/>
<comment type="similarity">
    <text evidence="1">Belongs to the CapA family.</text>
</comment>
<accession>A0A6L9SFR6</accession>
<dbReference type="PROSITE" id="PS51160">
    <property type="entry name" value="ACYLPHOSPHATASE_3"/>
    <property type="match status" value="1"/>
</dbReference>